<dbReference type="EMBL" id="GFTR01005119">
    <property type="protein sequence ID" value="JAW11307.1"/>
    <property type="molecule type" value="Transcribed_RNA"/>
</dbReference>
<name>A0A224XFQ0_9HEMI</name>
<accession>A0A224XFQ0</accession>
<dbReference type="SUPFAM" id="SSF51735">
    <property type="entry name" value="NAD(P)-binding Rossmann-fold domains"/>
    <property type="match status" value="1"/>
</dbReference>
<protein>
    <submittedName>
        <fullName evidence="4">Putative 11beta-hydroxysteroid dehydrogenase type 1</fullName>
    </submittedName>
</protein>
<keyword evidence="3" id="KW-0472">Membrane</keyword>
<dbReference type="PROSITE" id="PS00061">
    <property type="entry name" value="ADH_SHORT"/>
    <property type="match status" value="1"/>
</dbReference>
<dbReference type="AlphaFoldDB" id="A0A224XFQ0"/>
<dbReference type="InterPro" id="IPR036291">
    <property type="entry name" value="NAD(P)-bd_dom_sf"/>
</dbReference>
<dbReference type="PANTHER" id="PTHR44269:SF1">
    <property type="entry name" value="DEHYDROGENASE_REDUCTASE SDR FAMILY MEMBER 7"/>
    <property type="match status" value="1"/>
</dbReference>
<dbReference type="InterPro" id="IPR053011">
    <property type="entry name" value="SDR_family_member_7"/>
</dbReference>
<evidence type="ECO:0000256" key="2">
    <source>
        <dbReference type="RuleBase" id="RU000363"/>
    </source>
</evidence>
<keyword evidence="1" id="KW-0560">Oxidoreductase</keyword>
<dbReference type="PRINTS" id="PR00080">
    <property type="entry name" value="SDRFAMILY"/>
</dbReference>
<dbReference type="Pfam" id="PF00106">
    <property type="entry name" value="adh_short"/>
    <property type="match status" value="1"/>
</dbReference>
<sequence>MDLFSVIGVSVIIYIFIYTVLLSVVDCDLRLFWAEYFGIDLQKAFKGKIIWVTGASSGIGEFLAVEFAKNGAKVILSARSAVNLERVKQRCLEVGARYDNVLVLPFDVTDLSKHEEMFLRVVDHFGKLDVLVNNAGRSQRAFWEKIELEVDYEMFQLNVFSVISLSRIAVEYFEKMDHGGQLVVTSSVAGLIGVPFSGSYTGSKHALHGYFKSLMTEKLGSNIIVTLLCPGPVFSNLLPQCFTAKSGEMLGQKTNIDDRKMTTRRCAYLCAVAIANRLDEAWIGLFPIIPLTYILVYFPNTAKKFATFIGAKQLMKIRDSRNTMQFKED</sequence>
<dbReference type="PANTHER" id="PTHR44269">
    <property type="entry name" value="DEHYDROGENASE/REDUCTASE SDR FAMILY MEMBER 7-RELATED"/>
    <property type="match status" value="1"/>
</dbReference>
<evidence type="ECO:0000256" key="3">
    <source>
        <dbReference type="SAM" id="Phobius"/>
    </source>
</evidence>
<reference evidence="4" key="1">
    <citation type="journal article" date="2018" name="PLoS Negl. Trop. Dis.">
        <title>An insight into the salivary gland and fat body transcriptome of Panstrongylus lignarius (Hemiptera: Heteroptera), the main vector of Chagas disease in Peru.</title>
        <authorList>
            <person name="Nevoa J.C."/>
            <person name="Mendes M.T."/>
            <person name="da Silva M.V."/>
            <person name="Soares S.C."/>
            <person name="Oliveira C.J.F."/>
            <person name="Ribeiro J.M.C."/>
        </authorList>
    </citation>
    <scope>NUCLEOTIDE SEQUENCE</scope>
</reference>
<dbReference type="Gene3D" id="3.40.50.720">
    <property type="entry name" value="NAD(P)-binding Rossmann-like Domain"/>
    <property type="match status" value="1"/>
</dbReference>
<keyword evidence="3" id="KW-0812">Transmembrane</keyword>
<proteinExistence type="inferred from homology"/>
<evidence type="ECO:0000313" key="4">
    <source>
        <dbReference type="EMBL" id="JAW11307.1"/>
    </source>
</evidence>
<dbReference type="GO" id="GO:0016491">
    <property type="term" value="F:oxidoreductase activity"/>
    <property type="evidence" value="ECO:0007669"/>
    <property type="project" value="UniProtKB-KW"/>
</dbReference>
<comment type="similarity">
    <text evidence="2">Belongs to the short-chain dehydrogenases/reductases (SDR) family.</text>
</comment>
<evidence type="ECO:0000256" key="1">
    <source>
        <dbReference type="ARBA" id="ARBA00023002"/>
    </source>
</evidence>
<dbReference type="PRINTS" id="PR00081">
    <property type="entry name" value="GDHRDH"/>
</dbReference>
<feature type="transmembrane region" description="Helical" evidence="3">
    <location>
        <begin position="6"/>
        <end position="25"/>
    </location>
</feature>
<organism evidence="4">
    <name type="scientific">Panstrongylus lignarius</name>
    <dbReference type="NCBI Taxonomy" id="156445"/>
    <lineage>
        <taxon>Eukaryota</taxon>
        <taxon>Metazoa</taxon>
        <taxon>Ecdysozoa</taxon>
        <taxon>Arthropoda</taxon>
        <taxon>Hexapoda</taxon>
        <taxon>Insecta</taxon>
        <taxon>Pterygota</taxon>
        <taxon>Neoptera</taxon>
        <taxon>Paraneoptera</taxon>
        <taxon>Hemiptera</taxon>
        <taxon>Heteroptera</taxon>
        <taxon>Panheteroptera</taxon>
        <taxon>Cimicomorpha</taxon>
        <taxon>Reduviidae</taxon>
        <taxon>Triatominae</taxon>
        <taxon>Panstrongylus</taxon>
    </lineage>
</organism>
<dbReference type="InterPro" id="IPR020904">
    <property type="entry name" value="Sc_DH/Rdtase_CS"/>
</dbReference>
<dbReference type="InterPro" id="IPR002347">
    <property type="entry name" value="SDR_fam"/>
</dbReference>
<keyword evidence="3" id="KW-1133">Transmembrane helix</keyword>